<feature type="compositionally biased region" description="Low complexity" evidence="1">
    <location>
        <begin position="81"/>
        <end position="95"/>
    </location>
</feature>
<keyword evidence="3" id="KW-1185">Reference proteome</keyword>
<protein>
    <submittedName>
        <fullName evidence="2">Uncharacterized protein</fullName>
    </submittedName>
</protein>
<accession>A0A9P8TIP8</accession>
<name>A0A9P8TIP8_9ASCO</name>
<dbReference type="AlphaFoldDB" id="A0A9P8TIP8"/>
<reference evidence="2" key="2">
    <citation type="submission" date="2021-01" db="EMBL/GenBank/DDBJ databases">
        <authorList>
            <person name="Schikora-Tamarit M.A."/>
        </authorList>
    </citation>
    <scope>NUCLEOTIDE SEQUENCE</scope>
    <source>
        <strain evidence="2">CBS6341</strain>
    </source>
</reference>
<feature type="compositionally biased region" description="Polar residues" evidence="1">
    <location>
        <begin position="107"/>
        <end position="120"/>
    </location>
</feature>
<dbReference type="EMBL" id="JAEUBF010000148">
    <property type="protein sequence ID" value="KAH3680269.1"/>
    <property type="molecule type" value="Genomic_DNA"/>
</dbReference>
<organism evidence="2 3">
    <name type="scientific">Wickerhamomyces mucosus</name>
    <dbReference type="NCBI Taxonomy" id="1378264"/>
    <lineage>
        <taxon>Eukaryota</taxon>
        <taxon>Fungi</taxon>
        <taxon>Dikarya</taxon>
        <taxon>Ascomycota</taxon>
        <taxon>Saccharomycotina</taxon>
        <taxon>Saccharomycetes</taxon>
        <taxon>Phaffomycetales</taxon>
        <taxon>Wickerhamomycetaceae</taxon>
        <taxon>Wickerhamomyces</taxon>
    </lineage>
</organism>
<feature type="compositionally biased region" description="Acidic residues" evidence="1">
    <location>
        <begin position="16"/>
        <end position="31"/>
    </location>
</feature>
<reference evidence="2" key="1">
    <citation type="journal article" date="2021" name="Open Biol.">
        <title>Shared evolutionary footprints suggest mitochondrial oxidative damage underlies multiple complex I losses in fungi.</title>
        <authorList>
            <person name="Schikora-Tamarit M.A."/>
            <person name="Marcet-Houben M."/>
            <person name="Nosek J."/>
            <person name="Gabaldon T."/>
        </authorList>
    </citation>
    <scope>NUCLEOTIDE SEQUENCE</scope>
    <source>
        <strain evidence="2">CBS6341</strain>
    </source>
</reference>
<evidence type="ECO:0000313" key="2">
    <source>
        <dbReference type="EMBL" id="KAH3680269.1"/>
    </source>
</evidence>
<evidence type="ECO:0000256" key="1">
    <source>
        <dbReference type="SAM" id="MobiDB-lite"/>
    </source>
</evidence>
<feature type="region of interest" description="Disordered" evidence="1">
    <location>
        <begin position="8"/>
        <end position="31"/>
    </location>
</feature>
<proteinExistence type="predicted"/>
<gene>
    <name evidence="2" type="ORF">WICMUC_000451</name>
</gene>
<evidence type="ECO:0000313" key="3">
    <source>
        <dbReference type="Proteomes" id="UP000769528"/>
    </source>
</evidence>
<feature type="region of interest" description="Disordered" evidence="1">
    <location>
        <begin position="72"/>
        <end position="143"/>
    </location>
</feature>
<comment type="caution">
    <text evidence="2">The sequence shown here is derived from an EMBL/GenBank/DDBJ whole genome shotgun (WGS) entry which is preliminary data.</text>
</comment>
<dbReference type="Proteomes" id="UP000769528">
    <property type="component" value="Unassembled WGS sequence"/>
</dbReference>
<sequence>MDLNLIYESGVYNGDESGEDNGNDYDLDNGNDNDFDPVSNHTAYSENTSLIPSTPTRNNTVNLNTIASSNNAITNLDDETSSPSLSNSSGLEFSPTTEEQIRKRINTIIQPNATDNSQSKRPIIESDEENNQQRSKRLHRTFNPSTKLSARFNSFEAVQISIYETLKNKNSITKLPQLYEKNTGSAFFYTEVHQSIIIPRVNDLLRSNVDCCEACLLPVSLTRQLGFQHRHLPSDSKRSFSIDGISNFCPLKVLVLELVHLIVVIDLLDEYDRKQPFNFLGLMQFSIEKDENFTINSLKEHHGVDSYDCFPHQGVTNLIAINKRYSSNFSKLFNDFIPKKCDSWFNKGSLLADSNEDYFAYSCKKFHTSAAFVAGTYGLKDKASHSIQGQKGPFICTSCGKASLLTEKEKLSSWKSDCHLCLHKKPDQIKDEDYKVLSCFIHFLFVHKSQLTSILSSPTSVCKKLMDHDIQSYPVAQYVRKLEKVKTFGSFCSIIFARFKARYLKRDQFGKPVALQEFTMPLWFFIFLDIFKQKEGVSLVKITLHSNNRFGKTLNYISSEISQVDTLPF</sequence>